<name>A0ABQ6P8H5_9SPHN</name>
<dbReference type="EMBL" id="BTFW01000001">
    <property type="protein sequence ID" value="GMM61380.1"/>
    <property type="molecule type" value="Genomic_DNA"/>
</dbReference>
<dbReference type="RefSeq" id="WP_317975068.1">
    <property type="nucleotide sequence ID" value="NZ_BTFW01000001.1"/>
</dbReference>
<evidence type="ECO:0000313" key="1">
    <source>
        <dbReference type="EMBL" id="GMM61380.1"/>
    </source>
</evidence>
<sequence>MTDDTRALIAALGFASITGKTVAGLHDHAAMRDRRLAAQRRGQAVQAHDGDRDLHFGGTLPDIRDQNGQPLLALTLEGHSLRAYDRTANAFYEARVSDGLVQVFDHAAGAWFAYDVQGADAPNRYHRASA</sequence>
<keyword evidence="2" id="KW-1185">Reference proteome</keyword>
<accession>A0ABQ6P8H5</accession>
<evidence type="ECO:0000313" key="2">
    <source>
        <dbReference type="Proteomes" id="UP001187221"/>
    </source>
</evidence>
<gene>
    <name evidence="1" type="ORF">NUTIK01_21570</name>
</gene>
<dbReference type="Proteomes" id="UP001187221">
    <property type="component" value="Unassembled WGS sequence"/>
</dbReference>
<organism evidence="1 2">
    <name type="scientific">Novosphingobium pituita</name>
    <dbReference type="NCBI Taxonomy" id="3056842"/>
    <lineage>
        <taxon>Bacteria</taxon>
        <taxon>Pseudomonadati</taxon>
        <taxon>Pseudomonadota</taxon>
        <taxon>Alphaproteobacteria</taxon>
        <taxon>Sphingomonadales</taxon>
        <taxon>Sphingomonadaceae</taxon>
        <taxon>Novosphingobium</taxon>
    </lineage>
</organism>
<protein>
    <submittedName>
        <fullName evidence="1">Uncharacterized protein</fullName>
    </submittedName>
</protein>
<proteinExistence type="predicted"/>
<reference evidence="1 2" key="1">
    <citation type="submission" date="2023-06" db="EMBL/GenBank/DDBJ databases">
        <title>Draft genome sequence of Novosphingobium sp. strain IK01.</title>
        <authorList>
            <person name="Hatamoto M."/>
            <person name="Ikarashi T."/>
            <person name="Yamaguchi T."/>
        </authorList>
    </citation>
    <scope>NUCLEOTIDE SEQUENCE [LARGE SCALE GENOMIC DNA]</scope>
    <source>
        <strain evidence="1 2">IK01</strain>
    </source>
</reference>
<comment type="caution">
    <text evidence="1">The sequence shown here is derived from an EMBL/GenBank/DDBJ whole genome shotgun (WGS) entry which is preliminary data.</text>
</comment>